<keyword evidence="7 10" id="KW-0119">Carbohydrate metabolism</keyword>
<protein>
    <recommendedName>
        <fullName evidence="4 10">4-alpha-glucanotransferase</fullName>
        <ecNumber evidence="3 10">2.4.1.25</ecNumber>
    </recommendedName>
    <alternativeName>
        <fullName evidence="8 10">Amylomaltase</fullName>
    </alternativeName>
    <alternativeName>
        <fullName evidence="9 10">Disproportionating enzyme</fullName>
    </alternativeName>
</protein>
<comment type="similarity">
    <text evidence="2 10">Belongs to the disproportionating enzyme family.</text>
</comment>
<reference evidence="11 12" key="1">
    <citation type="submission" date="2014-03" db="EMBL/GenBank/DDBJ databases">
        <title>Complete genome sequence of Pseudomonas stutzeri 19SMN4.</title>
        <authorList>
            <person name="Brunet-Galmes I."/>
            <person name="Nogales B."/>
            <person name="Busquets A."/>
            <person name="Pena A."/>
            <person name="Gomila M."/>
            <person name="Garcia-Valdes E."/>
            <person name="Lalucat J."/>
            <person name="Bennasar A."/>
            <person name="Bosch R."/>
        </authorList>
    </citation>
    <scope>NUCLEOTIDE SEQUENCE [LARGE SCALE GENOMIC DNA]</scope>
    <source>
        <strain evidence="11 12">19SMN4</strain>
    </source>
</reference>
<evidence type="ECO:0000256" key="9">
    <source>
        <dbReference type="ARBA" id="ARBA00031501"/>
    </source>
</evidence>
<keyword evidence="6 10" id="KW-0808">Transferase</keyword>
<accession>A0A023WSS0</accession>
<evidence type="ECO:0000313" key="12">
    <source>
        <dbReference type="Proteomes" id="UP000025238"/>
    </source>
</evidence>
<dbReference type="InterPro" id="IPR017853">
    <property type="entry name" value="GH"/>
</dbReference>
<dbReference type="OrthoDB" id="9763489at2"/>
<dbReference type="Pfam" id="PF02446">
    <property type="entry name" value="Glyco_hydro_77"/>
    <property type="match status" value="1"/>
</dbReference>
<dbReference type="PANTHER" id="PTHR32438:SF5">
    <property type="entry name" value="4-ALPHA-GLUCANOTRANSFERASE DPE1, CHLOROPLASTIC_AMYLOPLASTIC"/>
    <property type="match status" value="1"/>
</dbReference>
<proteinExistence type="inferred from homology"/>
<evidence type="ECO:0000256" key="1">
    <source>
        <dbReference type="ARBA" id="ARBA00000439"/>
    </source>
</evidence>
<evidence type="ECO:0000256" key="5">
    <source>
        <dbReference type="ARBA" id="ARBA00022676"/>
    </source>
</evidence>
<dbReference type="PANTHER" id="PTHR32438">
    <property type="entry name" value="4-ALPHA-GLUCANOTRANSFERASE DPE1, CHLOROPLASTIC/AMYLOPLASTIC"/>
    <property type="match status" value="1"/>
</dbReference>
<evidence type="ECO:0000256" key="4">
    <source>
        <dbReference type="ARBA" id="ARBA00020295"/>
    </source>
</evidence>
<dbReference type="EMBL" id="CP007509">
    <property type="protein sequence ID" value="AHY43011.1"/>
    <property type="molecule type" value="Genomic_DNA"/>
</dbReference>
<evidence type="ECO:0000256" key="6">
    <source>
        <dbReference type="ARBA" id="ARBA00022679"/>
    </source>
</evidence>
<dbReference type="GO" id="GO:0005975">
    <property type="term" value="P:carbohydrate metabolic process"/>
    <property type="evidence" value="ECO:0007669"/>
    <property type="project" value="InterPro"/>
</dbReference>
<dbReference type="Proteomes" id="UP000025238">
    <property type="component" value="Chromosome"/>
</dbReference>
<dbReference type="AlphaFoldDB" id="A0A023WSS0"/>
<evidence type="ECO:0000313" key="11">
    <source>
        <dbReference type="EMBL" id="AHY43011.1"/>
    </source>
</evidence>
<evidence type="ECO:0000256" key="8">
    <source>
        <dbReference type="ARBA" id="ARBA00031423"/>
    </source>
</evidence>
<evidence type="ECO:0000256" key="7">
    <source>
        <dbReference type="ARBA" id="ARBA00023277"/>
    </source>
</evidence>
<dbReference type="KEGG" id="pstu:UIB01_11220"/>
<dbReference type="SUPFAM" id="SSF51445">
    <property type="entry name" value="(Trans)glycosidases"/>
    <property type="match status" value="1"/>
</dbReference>
<dbReference type="GO" id="GO:0004134">
    <property type="term" value="F:4-alpha-glucanotransferase activity"/>
    <property type="evidence" value="ECO:0007669"/>
    <property type="project" value="UniProtKB-EC"/>
</dbReference>
<dbReference type="NCBIfam" id="TIGR00217">
    <property type="entry name" value="malQ"/>
    <property type="match status" value="1"/>
</dbReference>
<gene>
    <name evidence="11" type="ORF">UIB01_11220</name>
</gene>
<evidence type="ECO:0000256" key="10">
    <source>
        <dbReference type="RuleBase" id="RU361207"/>
    </source>
</evidence>
<dbReference type="PATRIC" id="fig|316.97.peg.2245"/>
<keyword evidence="5 10" id="KW-0328">Glycosyltransferase</keyword>
<dbReference type="InterPro" id="IPR003385">
    <property type="entry name" value="Glyco_hydro_77"/>
</dbReference>
<evidence type="ECO:0000256" key="2">
    <source>
        <dbReference type="ARBA" id="ARBA00005684"/>
    </source>
</evidence>
<comment type="catalytic activity">
    <reaction evidence="1 10">
        <text>Transfers a segment of a (1-&gt;4)-alpha-D-glucan to a new position in an acceptor, which may be glucose or a (1-&gt;4)-alpha-D-glucan.</text>
        <dbReference type="EC" id="2.4.1.25"/>
    </reaction>
</comment>
<evidence type="ECO:0000256" key="3">
    <source>
        <dbReference type="ARBA" id="ARBA00012560"/>
    </source>
</evidence>
<sequence length="691" mass="75708">MSDESLIRLAEAAGLSIDWVDADNREQRVEPTVLREVLSCLGLAAETDADIDTSLEILAHKNNHGGVPPLLTCDQHATLDLSAYFSASSRFELQAEDGGVQQGTLDDQARLPAVDTPGYYRLTIDKYQLTVAIAPLSCPTVAEIAGVDAWGLTVQLYGLRRADDGGLGDTQALEALVSNAAAHGADALGISPVHAMFGAHIDQYSPYSPSSRLFFNVLHAAPGSILGERPLRQAIETCGLGEELKRLERLELIDWPAVARSRHRLLRQLFDDFSKGGNPLQVDFDSFRASGGEALENHCRFEALHTHLRDAQGHPQHWNNWPSAYRDPSSPAVEAFAREHADEVSYHAFGQWLMARGLERAQVAARSAGMRIGLISDLAVGADGGGSQAWSRQAELLASLSVGAPPDIMNRDGQNWGISAFSPWGLRQNGFRAYIEMLRANLAHAGGMRIDHVLGLKRLWVVPAGADPKRGVYLNFPFDDMLRLLCLEAWRHQAVILGEDLGTIPHGLRDVLAARGILGMRVLLFEQHDGHFQTPAQYPAQALATSTTHDIPTLTGWWHGHDIDWRIKVGQVPESDRDAQWQAREKERAGLNRALCEYSGKNPDVLLNAEEAVDAAICFLAHTPAPLVLVPVEDALGLEEQTNMPGIVETHPNWRRRYPGDSATLLDSPASSRRLASFAQARRNHRGAAHR</sequence>
<name>A0A023WSS0_STUST</name>
<organism evidence="11 12">
    <name type="scientific">Stutzerimonas stutzeri</name>
    <name type="common">Pseudomonas stutzeri</name>
    <dbReference type="NCBI Taxonomy" id="316"/>
    <lineage>
        <taxon>Bacteria</taxon>
        <taxon>Pseudomonadati</taxon>
        <taxon>Pseudomonadota</taxon>
        <taxon>Gammaproteobacteria</taxon>
        <taxon>Pseudomonadales</taxon>
        <taxon>Pseudomonadaceae</taxon>
        <taxon>Stutzerimonas</taxon>
    </lineage>
</organism>
<dbReference type="EC" id="2.4.1.25" evidence="3 10"/>
<dbReference type="Gene3D" id="3.20.20.80">
    <property type="entry name" value="Glycosidases"/>
    <property type="match status" value="1"/>
</dbReference>